<evidence type="ECO:0000313" key="5">
    <source>
        <dbReference type="Proteomes" id="UP001597118"/>
    </source>
</evidence>
<evidence type="ECO:0000259" key="3">
    <source>
        <dbReference type="Pfam" id="PF13088"/>
    </source>
</evidence>
<gene>
    <name evidence="4" type="ORF">ACFSAH_17800</name>
</gene>
<dbReference type="Pfam" id="PF13088">
    <property type="entry name" value="BNR_2"/>
    <property type="match status" value="1"/>
</dbReference>
<dbReference type="CDD" id="cd15482">
    <property type="entry name" value="Sialidase_non-viral"/>
    <property type="match status" value="1"/>
</dbReference>
<dbReference type="EMBL" id="JBHUDG010000050">
    <property type="protein sequence ID" value="MFD1631732.1"/>
    <property type="molecule type" value="Genomic_DNA"/>
</dbReference>
<dbReference type="PANTHER" id="PTHR23150">
    <property type="entry name" value="SULFATASE MODIFYING FACTOR 1, 2"/>
    <property type="match status" value="1"/>
</dbReference>
<evidence type="ECO:0000313" key="4">
    <source>
        <dbReference type="EMBL" id="MFD1631732.1"/>
    </source>
</evidence>
<dbReference type="SUPFAM" id="SSF50939">
    <property type="entry name" value="Sialidases"/>
    <property type="match status" value="1"/>
</dbReference>
<dbReference type="Gene3D" id="3.90.1580.10">
    <property type="entry name" value="paralog of FGE (formylglycine-generating enzyme)"/>
    <property type="match status" value="1"/>
</dbReference>
<keyword evidence="1" id="KW-0732">Signal</keyword>
<dbReference type="PANTHER" id="PTHR23150:SF19">
    <property type="entry name" value="FORMYLGLYCINE-GENERATING ENZYME"/>
    <property type="match status" value="1"/>
</dbReference>
<name>A0ABW4IIE2_9SPHI</name>
<evidence type="ECO:0000259" key="2">
    <source>
        <dbReference type="Pfam" id="PF03781"/>
    </source>
</evidence>
<dbReference type="InterPro" id="IPR036278">
    <property type="entry name" value="Sialidase_sf"/>
</dbReference>
<comment type="caution">
    <text evidence="4">The sequence shown here is derived from an EMBL/GenBank/DDBJ whole genome shotgun (WGS) entry which is preliminary data.</text>
</comment>
<feature type="domain" description="Sialidase" evidence="3">
    <location>
        <begin position="319"/>
        <end position="606"/>
    </location>
</feature>
<feature type="domain" description="Sulfatase-modifying factor enzyme-like" evidence="2">
    <location>
        <begin position="28"/>
        <end position="250"/>
    </location>
</feature>
<dbReference type="Pfam" id="PF03781">
    <property type="entry name" value="FGE-sulfatase"/>
    <property type="match status" value="1"/>
</dbReference>
<dbReference type="Proteomes" id="UP001597118">
    <property type="component" value="Unassembled WGS sequence"/>
</dbReference>
<dbReference type="SUPFAM" id="SSF56436">
    <property type="entry name" value="C-type lectin-like"/>
    <property type="match status" value="1"/>
</dbReference>
<dbReference type="Gene3D" id="2.120.10.10">
    <property type="match status" value="1"/>
</dbReference>
<dbReference type="InterPro" id="IPR011040">
    <property type="entry name" value="Sialidase"/>
</dbReference>
<feature type="chain" id="PRO_5045143543" evidence="1">
    <location>
        <begin position="20"/>
        <end position="660"/>
    </location>
</feature>
<reference evidence="5" key="1">
    <citation type="journal article" date="2019" name="Int. J. Syst. Evol. Microbiol.">
        <title>The Global Catalogue of Microorganisms (GCM) 10K type strain sequencing project: providing services to taxonomists for standard genome sequencing and annotation.</title>
        <authorList>
            <consortium name="The Broad Institute Genomics Platform"/>
            <consortium name="The Broad Institute Genome Sequencing Center for Infectious Disease"/>
            <person name="Wu L."/>
            <person name="Ma J."/>
        </authorList>
    </citation>
    <scope>NUCLEOTIDE SEQUENCE [LARGE SCALE GENOMIC DNA]</scope>
    <source>
        <strain evidence="5">CCUG 53762</strain>
    </source>
</reference>
<dbReference type="InterPro" id="IPR051043">
    <property type="entry name" value="Sulfatase_Mod_Factor_Kinase"/>
</dbReference>
<keyword evidence="5" id="KW-1185">Reference proteome</keyword>
<protein>
    <submittedName>
        <fullName evidence="4">SUMF1/EgtB/PvdO family nonheme iron enzyme</fullName>
    </submittedName>
</protein>
<evidence type="ECO:0000256" key="1">
    <source>
        <dbReference type="SAM" id="SignalP"/>
    </source>
</evidence>
<feature type="signal peptide" evidence="1">
    <location>
        <begin position="1"/>
        <end position="19"/>
    </location>
</feature>
<dbReference type="RefSeq" id="WP_379664098.1">
    <property type="nucleotide sequence ID" value="NZ_JBHUDG010000050.1"/>
</dbReference>
<accession>A0ABW4IIE2</accession>
<dbReference type="InterPro" id="IPR042095">
    <property type="entry name" value="SUMF_sf"/>
</dbReference>
<dbReference type="InterPro" id="IPR005532">
    <property type="entry name" value="SUMF_dom"/>
</dbReference>
<proteinExistence type="predicted"/>
<organism evidence="4 5">
    <name type="scientific">Pseudopedobacter beijingensis</name>
    <dbReference type="NCBI Taxonomy" id="1207056"/>
    <lineage>
        <taxon>Bacteria</taxon>
        <taxon>Pseudomonadati</taxon>
        <taxon>Bacteroidota</taxon>
        <taxon>Sphingobacteriia</taxon>
        <taxon>Sphingobacteriales</taxon>
        <taxon>Sphingobacteriaceae</taxon>
        <taxon>Pseudopedobacter</taxon>
    </lineage>
</organism>
<sequence length="660" mass="74364">MRKLSLIYCLLILVLKANAQQLNSIGLEMVDIKPGKFLMGDYAYGENRDESPAHIVNISRPFRISSTEITNAQYEQFNPSHSKMRGKNGFSTEDDEAAIYVSYGEAVKFCEWLSKKEGKTYRLPTEAEWEYVCKAGTLSPYAIGDRVLPKEFLKNQDIIWEPKPVSLKVKQTKPNAWGVYDMHGNVEEWCLDWYGKYTVAEKMDPAGYTNGLYRVTRGGSHGTPVKYLRSANRAALIPEDKTLYTGFRVVEVTEKLKPTSFMAEPMVKSIVAKVPFKWNLVDKPVFMEPLTYVHTDQVGKNDFMYHHNHCPAVSWLPNGDLLAIWFSTEDEKGKEMTILSSRMKAGDKKWSDPELFFKVPDRNMTGSSLFYDQQKDVLYHMNGVEAAGTWQNLALVQRESKDNGSTWSKPVFANPEHELGNQVIAGMFKTKEGWLVQPSDATPKVRGGSVIHLSKDNGKTWINPAGSLGQTPNFKQGAEGNIIAGIHAGVVQLQNGDLMAFGRDDNIKIDNSYYMPMSLSKNGGQSWTYQATEFPPISSGQRLVLRRLNEGALLLISFTDASITNRKGMQFIRKDGTTYTGYGMYAAVSFDDGKTWPVKKLITDGKERFLNGGGFTGYFRMDGQYAEPKGYLAATQSPDNIIHLFSSALHYRFNLKWLMD</sequence>
<dbReference type="InterPro" id="IPR016187">
    <property type="entry name" value="CTDL_fold"/>
</dbReference>